<dbReference type="Gene3D" id="2.20.28.30">
    <property type="entry name" value="RNA polymerase ii, chain L"/>
    <property type="match status" value="1"/>
</dbReference>
<keyword evidence="1" id="KW-0472">Membrane</keyword>
<feature type="transmembrane region" description="Helical" evidence="1">
    <location>
        <begin position="424"/>
        <end position="447"/>
    </location>
</feature>
<feature type="transmembrane region" description="Helical" evidence="1">
    <location>
        <begin position="467"/>
        <end position="484"/>
    </location>
</feature>
<feature type="transmembrane region" description="Helical" evidence="1">
    <location>
        <begin position="338"/>
        <end position="356"/>
    </location>
</feature>
<feature type="transmembrane region" description="Helical" evidence="1">
    <location>
        <begin position="310"/>
        <end position="332"/>
    </location>
</feature>
<reference evidence="2" key="1">
    <citation type="journal article" date="2021" name="Proc. Natl. Acad. Sci. U.S.A.">
        <title>A Catalog of Tens of Thousands of Viruses from Human Metagenomes Reveals Hidden Associations with Chronic Diseases.</title>
        <authorList>
            <person name="Tisza M.J."/>
            <person name="Buck C.B."/>
        </authorList>
    </citation>
    <scope>NUCLEOTIDE SEQUENCE</scope>
    <source>
        <strain evidence="2">CtLjW1</strain>
    </source>
</reference>
<dbReference type="EMBL" id="BK015474">
    <property type="protein sequence ID" value="DAE08758.1"/>
    <property type="molecule type" value="Genomic_DNA"/>
</dbReference>
<proteinExistence type="predicted"/>
<keyword evidence="1" id="KW-0812">Transmembrane</keyword>
<protein>
    <submittedName>
        <fullName evidence="2">DNA polymerase II large subunit</fullName>
    </submittedName>
</protein>
<accession>A0A8S5PNS9</accession>
<organism evidence="2">
    <name type="scientific">Myoviridae sp. ctLjW1</name>
    <dbReference type="NCBI Taxonomy" id="2825084"/>
    <lineage>
        <taxon>Viruses</taxon>
        <taxon>Duplodnaviria</taxon>
        <taxon>Heunggongvirae</taxon>
        <taxon>Uroviricota</taxon>
        <taxon>Caudoviricetes</taxon>
    </lineage>
</organism>
<evidence type="ECO:0000313" key="2">
    <source>
        <dbReference type="EMBL" id="DAE08758.1"/>
    </source>
</evidence>
<evidence type="ECO:0000256" key="1">
    <source>
        <dbReference type="SAM" id="Phobius"/>
    </source>
</evidence>
<feature type="transmembrane region" description="Helical" evidence="1">
    <location>
        <begin position="517"/>
        <end position="538"/>
    </location>
</feature>
<keyword evidence="1" id="KW-1133">Transmembrane helix</keyword>
<name>A0A8S5PNS9_9CAUD</name>
<sequence length="546" mass="62034">MVEEQITFDNPLQIKCKACAAPAEYDIIHQNYHCQYCGADTDLYAPVQQLARYRKRVAAKLQADTQSEKLKRYNCTNCGAVVVIDATEATGNCAFCGSKMVNSDFVESDAFPELIIPFKITLKEAQEQLKKWIAAHKNKQEAKDLAGRLDKLQGFYLPYQIVKGPVKATVWRDRSDRRYECGGFVKEVAINTSKQMDNMLLEKMEPFDWREVRPFQYGYLAGLHTKLQDVDDTAIQNRIDTELEEAYRPRLEETLETQGLLLEAKSDSVLRCPALMPVYVLNVGALHVAVNGQTGRVAVKPYKGTVTHYWWIEPVCLVLFVAALCQFVPLALGYDANFEITGMICLVAALISWAAYKDADNVIKMLYMHSRKLLAVRENSKISYVESQELQENATVEPVFFEKIGEKSEPVKIKFFTPERYAKIGLAAFLMLLLPCCVAILIVLLNVFISNGSISELSKINYRYGGAWWALFVPICYILWIAVIRRDIYDYPVLYKILEDGSLERVKNLYPVRWKEILSLCFTSPLCWVALFILVLLVGSTGAMLM</sequence>